<evidence type="ECO:0000313" key="2">
    <source>
        <dbReference type="EMBL" id="CAD8165404.1"/>
    </source>
</evidence>
<keyword evidence="3" id="KW-1185">Reference proteome</keyword>
<feature type="coiled-coil region" evidence="1">
    <location>
        <begin position="304"/>
        <end position="331"/>
    </location>
</feature>
<sequence>MKMKDSISKIIALMTTQIKVYFDIYLEVSSQDYIITAEQELFQFFGEDAFKIHQNYNDQNYQQKCENGLQISQNQNKLINPLFDQSNDLIYYQSSEQQKDEINNNNLLLKKQITSNDIWQIEEEIANNYDSDFIDKNEDVQQKAESKNQKIETIKEQMDHIDQEYQASILEYQQEKQKEVQYLKEQSQIKLNENEIVLNKLIEAEKFEQTNEYKKQSDTINNIIEKKKQIIQQQLDEEFIIYLEREKMLMAKQLEDDLENYKKQIQKSNQSKLNLLKQKLYQNHLINMKKIFQKKNCDLNKNNQIEISEKMQHLQNKLNQYRIQVIESIEKNIQLLDQQNIVKLNKEKAILTKEYNLKKESKKCQLSSQIIQQQNKKKQIEHHIKQIFKNQLIDRRNFREQQFQEELKNIQNSEFKFASYLNLDYKDKEVKQIQIDNLKQFLFFKQQLNDRLTNNFDLFKKDLLNKYQIMKSNLVELYIEKIEKQKNLHSNNRQHQLILEIFQETIKKQKFINEISENIKTLKIQKQKIEQQLEDLQMATDQYSLEISLDQIKILNSDLEQLNNNLKQYRLEDKETSKELDILQRNLYKLISNHNQKQYKSQLIYYILQNINELNDYFNDDKIDLGQGQEIEKFLQQQQLSFKIEGYPQYPLPEFVKYFDEINFKQIKKWKAFLLNQRIIWIWEDEMCQREIIKLKQMGIKLNKDIRDIEKEFQQQNIIKKKNEFKLDFLEKQGQILKYQQSQIVLHEQKANLWKYILKYQNKVLDKMNAQISDRIPIQKSIDALKKLYTQYIQIQQDNEILPQKFQVEDLSKYKFKLPNWYSFLSQKQNFDLQYILLI</sequence>
<feature type="coiled-coil region" evidence="1">
    <location>
        <begin position="244"/>
        <end position="278"/>
    </location>
</feature>
<name>A0A8S1ULW2_9CILI</name>
<feature type="coiled-coil region" evidence="1">
    <location>
        <begin position="137"/>
        <end position="164"/>
    </location>
</feature>
<comment type="caution">
    <text evidence="2">The sequence shown here is derived from an EMBL/GenBank/DDBJ whole genome shotgun (WGS) entry which is preliminary data.</text>
</comment>
<protein>
    <submittedName>
        <fullName evidence="2">Uncharacterized protein</fullName>
    </submittedName>
</protein>
<evidence type="ECO:0000256" key="1">
    <source>
        <dbReference type="SAM" id="Coils"/>
    </source>
</evidence>
<dbReference type="Proteomes" id="UP000689195">
    <property type="component" value="Unassembled WGS sequence"/>
</dbReference>
<proteinExistence type="predicted"/>
<dbReference type="OrthoDB" id="312765at2759"/>
<dbReference type="AlphaFoldDB" id="A0A8S1ULW2"/>
<gene>
    <name evidence="2" type="ORF">PPENT_87.1.T0420196</name>
</gene>
<organism evidence="2 3">
    <name type="scientific">Paramecium pentaurelia</name>
    <dbReference type="NCBI Taxonomy" id="43138"/>
    <lineage>
        <taxon>Eukaryota</taxon>
        <taxon>Sar</taxon>
        <taxon>Alveolata</taxon>
        <taxon>Ciliophora</taxon>
        <taxon>Intramacronucleata</taxon>
        <taxon>Oligohymenophorea</taxon>
        <taxon>Peniculida</taxon>
        <taxon>Parameciidae</taxon>
        <taxon>Paramecium</taxon>
    </lineage>
</organism>
<reference evidence="2" key="1">
    <citation type="submission" date="2021-01" db="EMBL/GenBank/DDBJ databases">
        <authorList>
            <consortium name="Genoscope - CEA"/>
            <person name="William W."/>
        </authorList>
    </citation>
    <scope>NUCLEOTIDE SEQUENCE</scope>
</reference>
<keyword evidence="1" id="KW-0175">Coiled coil</keyword>
<dbReference type="EMBL" id="CAJJDO010000042">
    <property type="protein sequence ID" value="CAD8165404.1"/>
    <property type="molecule type" value="Genomic_DNA"/>
</dbReference>
<feature type="coiled-coil region" evidence="1">
    <location>
        <begin position="512"/>
        <end position="586"/>
    </location>
</feature>
<accession>A0A8S1ULW2</accession>
<evidence type="ECO:0000313" key="3">
    <source>
        <dbReference type="Proteomes" id="UP000689195"/>
    </source>
</evidence>